<protein>
    <submittedName>
        <fullName evidence="1">Uncharacterized protein</fullName>
    </submittedName>
</protein>
<dbReference type="AlphaFoldDB" id="A0A381R384"/>
<name>A0A381R384_9ZZZZ</name>
<organism evidence="1">
    <name type="scientific">marine metagenome</name>
    <dbReference type="NCBI Taxonomy" id="408172"/>
    <lineage>
        <taxon>unclassified sequences</taxon>
        <taxon>metagenomes</taxon>
        <taxon>ecological metagenomes</taxon>
    </lineage>
</organism>
<dbReference type="EMBL" id="UINC01001588">
    <property type="protein sequence ID" value="SUZ84287.1"/>
    <property type="molecule type" value="Genomic_DNA"/>
</dbReference>
<sequence>MLQCERDRHGNTSVRSSGSAVALVRVFGKTMSVDLETFHSPFIFRPAYLGYLSISLDLRDGTR</sequence>
<evidence type="ECO:0000313" key="1">
    <source>
        <dbReference type="EMBL" id="SUZ84287.1"/>
    </source>
</evidence>
<accession>A0A381R384</accession>
<proteinExistence type="predicted"/>
<gene>
    <name evidence="1" type="ORF">METZ01_LOCUS37141</name>
</gene>
<reference evidence="1" key="1">
    <citation type="submission" date="2018-05" db="EMBL/GenBank/DDBJ databases">
        <authorList>
            <person name="Lanie J.A."/>
            <person name="Ng W.-L."/>
            <person name="Kazmierczak K.M."/>
            <person name="Andrzejewski T.M."/>
            <person name="Davidsen T.M."/>
            <person name="Wayne K.J."/>
            <person name="Tettelin H."/>
            <person name="Glass J.I."/>
            <person name="Rusch D."/>
            <person name="Podicherti R."/>
            <person name="Tsui H.-C.T."/>
            <person name="Winkler M.E."/>
        </authorList>
    </citation>
    <scope>NUCLEOTIDE SEQUENCE</scope>
</reference>